<dbReference type="Proteomes" id="UP001181622">
    <property type="component" value="Unassembled WGS sequence"/>
</dbReference>
<sequence length="74" mass="8381">MTKALDAVLERIGRLPDHRQDEIASMIERIIDLEDGAARGLSSDHWLEIDRRLAGDRKFAKDEDVEAFFRAASA</sequence>
<evidence type="ECO:0000313" key="2">
    <source>
        <dbReference type="Proteomes" id="UP001181622"/>
    </source>
</evidence>
<accession>A0ABU1DAX2</accession>
<dbReference type="RefSeq" id="WP_309388310.1">
    <property type="nucleotide sequence ID" value="NZ_JADBEO010000002.1"/>
</dbReference>
<name>A0ABU1DAX2_9HYPH</name>
<protein>
    <recommendedName>
        <fullName evidence="3">Addiction module component</fullName>
    </recommendedName>
</protein>
<keyword evidence="2" id="KW-1185">Reference proteome</keyword>
<proteinExistence type="predicted"/>
<dbReference type="EMBL" id="JADBEO010000002">
    <property type="protein sequence ID" value="MDR4305262.1"/>
    <property type="molecule type" value="Genomic_DNA"/>
</dbReference>
<organism evidence="1 2">
    <name type="scientific">Chelatococcus sambhunathii</name>
    <dbReference type="NCBI Taxonomy" id="363953"/>
    <lineage>
        <taxon>Bacteria</taxon>
        <taxon>Pseudomonadati</taxon>
        <taxon>Pseudomonadota</taxon>
        <taxon>Alphaproteobacteria</taxon>
        <taxon>Hyphomicrobiales</taxon>
        <taxon>Chelatococcaceae</taxon>
        <taxon>Chelatococcus</taxon>
    </lineage>
</organism>
<evidence type="ECO:0000313" key="1">
    <source>
        <dbReference type="EMBL" id="MDR4305262.1"/>
    </source>
</evidence>
<reference evidence="1" key="1">
    <citation type="submission" date="2020-10" db="EMBL/GenBank/DDBJ databases">
        <authorList>
            <person name="Abbas A."/>
            <person name="Razzaq R."/>
            <person name="Waqas M."/>
            <person name="Abbas N."/>
            <person name="Nielsen T.K."/>
            <person name="Hansen L.H."/>
            <person name="Hussain S."/>
            <person name="Shahid M."/>
        </authorList>
    </citation>
    <scope>NUCLEOTIDE SEQUENCE</scope>
    <source>
        <strain evidence="1">S14</strain>
    </source>
</reference>
<gene>
    <name evidence="1" type="ORF">IHQ68_01310</name>
</gene>
<evidence type="ECO:0008006" key="3">
    <source>
        <dbReference type="Google" id="ProtNLM"/>
    </source>
</evidence>
<comment type="caution">
    <text evidence="1">The sequence shown here is derived from an EMBL/GenBank/DDBJ whole genome shotgun (WGS) entry which is preliminary data.</text>
</comment>